<dbReference type="PROSITE" id="PS00606">
    <property type="entry name" value="KS3_1"/>
    <property type="match status" value="1"/>
</dbReference>
<dbReference type="SMART" id="SM00823">
    <property type="entry name" value="PKS_PP"/>
    <property type="match status" value="1"/>
</dbReference>
<dbReference type="Gene3D" id="3.40.47.10">
    <property type="match status" value="1"/>
</dbReference>
<dbReference type="InterPro" id="IPR020806">
    <property type="entry name" value="PKS_PP-bd"/>
</dbReference>
<feature type="domain" description="Carrier" evidence="4">
    <location>
        <begin position="1"/>
        <end position="75"/>
    </location>
</feature>
<reference evidence="6 7" key="1">
    <citation type="submission" date="2019-09" db="EMBL/GenBank/DDBJ databases">
        <title>Actinomadura physcomitrii sp. nov., a novel actinomycete isolated from moss [Physcomitrium sphaericum (Ludw) Fuernr].</title>
        <authorList>
            <person name="Zhuang X."/>
            <person name="Liu C."/>
        </authorList>
    </citation>
    <scope>NUCLEOTIDE SEQUENCE [LARGE SCALE GENOMIC DNA]</scope>
    <source>
        <strain evidence="6 7">HMC1</strain>
    </source>
</reference>
<dbReference type="InterPro" id="IPR014030">
    <property type="entry name" value="Ketoacyl_synth_N"/>
</dbReference>
<dbReference type="SMART" id="SM00825">
    <property type="entry name" value="PKS_KS"/>
    <property type="match status" value="1"/>
</dbReference>
<dbReference type="PROSITE" id="PS50075">
    <property type="entry name" value="CARRIER"/>
    <property type="match status" value="1"/>
</dbReference>
<dbReference type="InterPro" id="IPR032821">
    <property type="entry name" value="PKS_assoc"/>
</dbReference>
<dbReference type="PANTHER" id="PTHR43775:SF37">
    <property type="entry name" value="SI:DKEY-61P9.11"/>
    <property type="match status" value="1"/>
</dbReference>
<dbReference type="Pfam" id="PF02801">
    <property type="entry name" value="Ketoacyl-synt_C"/>
    <property type="match status" value="1"/>
</dbReference>
<dbReference type="InterPro" id="IPR020841">
    <property type="entry name" value="PKS_Beta-ketoAc_synthase_dom"/>
</dbReference>
<sequence length="521" mass="54066">MDLRTWLVERVASYAAASPAEVDVDRPFDEYGLRSRDAVAISGELADHLGRDIPDTMLWEHPTIRLLSAHLEGEEAASPGLPARPGPAGDQGDQGAIAVIGIGCRLPGGIGSPADLWSFLCAGGDAISEVPAERWAGYRSRSAAAAAVVDRTTPFGGYLDDVTGFDARFFGIAPAEAAEMDPQQRIFLEVAWEALEHAGIPPELLAGDRSGVFVGACGDDFGRQRLEELPDVNGWTLTGSAPGVIANRLSYLLDLRGPSLTIDTACSSSLVALHAARQNLLSGDCDLAIVGGVNLLLSPGPTAGFDQSGAMAADGRCKPFDADADGYVRSEGCGVIVAKRLADAARDGDRVLAVIRGSAVNQDGRSNGLMAPSPGAQQDLLRRAYAAAEVDPMEVGYVEAHGTGTPLGDPIEASALGTVLGGCRPAEDPLLIGSIKSNLGHLEAAAGIAGLIKVVLALHHGRIPATIHHAEPNPRISLPDLGLQVPTEVTGWPVNGRSRLAGVSSFGFGGTNAHAVLENFC</sequence>
<dbReference type="PROSITE" id="PS52004">
    <property type="entry name" value="KS3_2"/>
    <property type="match status" value="1"/>
</dbReference>
<dbReference type="FunFam" id="3.40.47.10:FF:000019">
    <property type="entry name" value="Polyketide synthase type I"/>
    <property type="match status" value="1"/>
</dbReference>
<dbReference type="InterPro" id="IPR050091">
    <property type="entry name" value="PKS_NRPS_Biosynth_Enz"/>
</dbReference>
<name>A0A6H9YYK5_9ACTN</name>
<dbReference type="GO" id="GO:0006633">
    <property type="term" value="P:fatty acid biosynthetic process"/>
    <property type="evidence" value="ECO:0007669"/>
    <property type="project" value="InterPro"/>
</dbReference>
<evidence type="ECO:0000256" key="1">
    <source>
        <dbReference type="ARBA" id="ARBA00022450"/>
    </source>
</evidence>
<accession>A0A6H9YYK5</accession>
<comment type="caution">
    <text evidence="6">The sequence shown here is derived from an EMBL/GenBank/DDBJ whole genome shotgun (WGS) entry which is preliminary data.</text>
</comment>
<protein>
    <submittedName>
        <fullName evidence="6">Type I polyketide synthase</fullName>
    </submittedName>
</protein>
<keyword evidence="2" id="KW-0597">Phosphoprotein</keyword>
<dbReference type="GO" id="GO:0005737">
    <property type="term" value="C:cytoplasm"/>
    <property type="evidence" value="ECO:0007669"/>
    <property type="project" value="TreeGrafter"/>
</dbReference>
<evidence type="ECO:0000259" key="5">
    <source>
        <dbReference type="PROSITE" id="PS52004"/>
    </source>
</evidence>
<evidence type="ECO:0000313" key="6">
    <source>
        <dbReference type="EMBL" id="KAB2346951.1"/>
    </source>
</evidence>
<dbReference type="InterPro" id="IPR014031">
    <property type="entry name" value="Ketoacyl_synth_C"/>
</dbReference>
<dbReference type="Gene3D" id="1.10.1200.10">
    <property type="entry name" value="ACP-like"/>
    <property type="match status" value="1"/>
</dbReference>
<proteinExistence type="predicted"/>
<dbReference type="Pfam" id="PF16197">
    <property type="entry name" value="KAsynt_C_assoc"/>
    <property type="match status" value="1"/>
</dbReference>
<evidence type="ECO:0000313" key="7">
    <source>
        <dbReference type="Proteomes" id="UP000468735"/>
    </source>
</evidence>
<dbReference type="OrthoDB" id="4537517at2"/>
<dbReference type="SUPFAM" id="SSF53901">
    <property type="entry name" value="Thiolase-like"/>
    <property type="match status" value="1"/>
</dbReference>
<dbReference type="PANTHER" id="PTHR43775">
    <property type="entry name" value="FATTY ACID SYNTHASE"/>
    <property type="match status" value="1"/>
</dbReference>
<dbReference type="GO" id="GO:0004312">
    <property type="term" value="F:fatty acid synthase activity"/>
    <property type="evidence" value="ECO:0007669"/>
    <property type="project" value="TreeGrafter"/>
</dbReference>
<keyword evidence="3" id="KW-0808">Transferase</keyword>
<dbReference type="SUPFAM" id="SSF47336">
    <property type="entry name" value="ACP-like"/>
    <property type="match status" value="1"/>
</dbReference>
<dbReference type="CDD" id="cd00833">
    <property type="entry name" value="PKS"/>
    <property type="match status" value="1"/>
</dbReference>
<evidence type="ECO:0000256" key="3">
    <source>
        <dbReference type="ARBA" id="ARBA00022679"/>
    </source>
</evidence>
<feature type="domain" description="Ketosynthase family 3 (KS3)" evidence="5">
    <location>
        <begin position="94"/>
        <end position="519"/>
    </location>
</feature>
<dbReference type="EMBL" id="WBMT01000010">
    <property type="protein sequence ID" value="KAB2346951.1"/>
    <property type="molecule type" value="Genomic_DNA"/>
</dbReference>
<dbReference type="InterPro" id="IPR036736">
    <property type="entry name" value="ACP-like_sf"/>
</dbReference>
<dbReference type="GO" id="GO:0071770">
    <property type="term" value="P:DIM/DIP cell wall layer assembly"/>
    <property type="evidence" value="ECO:0007669"/>
    <property type="project" value="TreeGrafter"/>
</dbReference>
<dbReference type="InterPro" id="IPR018201">
    <property type="entry name" value="Ketoacyl_synth_AS"/>
</dbReference>
<keyword evidence="1" id="KW-0596">Phosphopantetheine</keyword>
<dbReference type="Proteomes" id="UP000468735">
    <property type="component" value="Unassembled WGS sequence"/>
</dbReference>
<dbReference type="InterPro" id="IPR009081">
    <property type="entry name" value="PP-bd_ACP"/>
</dbReference>
<dbReference type="GO" id="GO:0004315">
    <property type="term" value="F:3-oxoacyl-[acyl-carrier-protein] synthase activity"/>
    <property type="evidence" value="ECO:0007669"/>
    <property type="project" value="InterPro"/>
</dbReference>
<evidence type="ECO:0000259" key="4">
    <source>
        <dbReference type="PROSITE" id="PS50075"/>
    </source>
</evidence>
<evidence type="ECO:0000256" key="2">
    <source>
        <dbReference type="ARBA" id="ARBA00022553"/>
    </source>
</evidence>
<dbReference type="AlphaFoldDB" id="A0A6H9YYK5"/>
<dbReference type="InterPro" id="IPR016039">
    <property type="entry name" value="Thiolase-like"/>
</dbReference>
<dbReference type="GO" id="GO:0031177">
    <property type="term" value="F:phosphopantetheine binding"/>
    <property type="evidence" value="ECO:0007669"/>
    <property type="project" value="InterPro"/>
</dbReference>
<dbReference type="GO" id="GO:0005886">
    <property type="term" value="C:plasma membrane"/>
    <property type="evidence" value="ECO:0007669"/>
    <property type="project" value="TreeGrafter"/>
</dbReference>
<dbReference type="Pfam" id="PF00109">
    <property type="entry name" value="ketoacyl-synt"/>
    <property type="match status" value="1"/>
</dbReference>
<gene>
    <name evidence="6" type="ORF">F8566_22445</name>
</gene>
<keyword evidence="7" id="KW-1185">Reference proteome</keyword>
<dbReference type="RefSeq" id="WP_151562901.1">
    <property type="nucleotide sequence ID" value="NZ_WBMT01000010.1"/>
</dbReference>
<organism evidence="6 7">
    <name type="scientific">Actinomadura rudentiformis</name>
    <dbReference type="NCBI Taxonomy" id="359158"/>
    <lineage>
        <taxon>Bacteria</taxon>
        <taxon>Bacillati</taxon>
        <taxon>Actinomycetota</taxon>
        <taxon>Actinomycetes</taxon>
        <taxon>Streptosporangiales</taxon>
        <taxon>Thermomonosporaceae</taxon>
        <taxon>Actinomadura</taxon>
    </lineage>
</organism>
<dbReference type="Pfam" id="PF00550">
    <property type="entry name" value="PP-binding"/>
    <property type="match status" value="1"/>
</dbReference>